<dbReference type="PANTHER" id="PTHR13135:SF0">
    <property type="entry name" value="PHOSPHORYLATED ADAPTER RNA EXPORT PROTEIN"/>
    <property type="match status" value="1"/>
</dbReference>
<feature type="compositionally biased region" description="Acidic residues" evidence="12">
    <location>
        <begin position="8"/>
        <end position="19"/>
    </location>
</feature>
<dbReference type="Gene3D" id="1.10.10.1440">
    <property type="entry name" value="PHAX RNA-binding domain"/>
    <property type="match status" value="1"/>
</dbReference>
<dbReference type="InterPro" id="IPR038092">
    <property type="entry name" value="PHAX_RNA-binding_sf"/>
</dbReference>
<evidence type="ECO:0000259" key="13">
    <source>
        <dbReference type="Pfam" id="PF10258"/>
    </source>
</evidence>
<keyword evidence="7" id="KW-0694">RNA-binding</keyword>
<comment type="subcellular location">
    <subcellularLocation>
        <location evidence="2">Cytoplasm</location>
    </subcellularLocation>
    <subcellularLocation>
        <location evidence="1">Nucleus</location>
    </subcellularLocation>
</comment>
<evidence type="ECO:0000256" key="8">
    <source>
        <dbReference type="ARBA" id="ARBA00022927"/>
    </source>
</evidence>
<evidence type="ECO:0000313" key="15">
    <source>
        <dbReference type="Proteomes" id="UP001566132"/>
    </source>
</evidence>
<keyword evidence="9" id="KW-0539">Nucleus</keyword>
<dbReference type="GO" id="GO:0005634">
    <property type="term" value="C:nucleus"/>
    <property type="evidence" value="ECO:0007669"/>
    <property type="project" value="UniProtKB-SubCell"/>
</dbReference>
<gene>
    <name evidence="14" type="ORF">ABEB36_003052</name>
</gene>
<evidence type="ECO:0000256" key="12">
    <source>
        <dbReference type="SAM" id="MobiDB-lite"/>
    </source>
</evidence>
<dbReference type="InterPro" id="IPR019385">
    <property type="entry name" value="PHAX_RNA-binding_domain"/>
</dbReference>
<organism evidence="14 15">
    <name type="scientific">Hypothenemus hampei</name>
    <name type="common">Coffee berry borer</name>
    <dbReference type="NCBI Taxonomy" id="57062"/>
    <lineage>
        <taxon>Eukaryota</taxon>
        <taxon>Metazoa</taxon>
        <taxon>Ecdysozoa</taxon>
        <taxon>Arthropoda</taxon>
        <taxon>Hexapoda</taxon>
        <taxon>Insecta</taxon>
        <taxon>Pterygota</taxon>
        <taxon>Neoptera</taxon>
        <taxon>Endopterygota</taxon>
        <taxon>Coleoptera</taxon>
        <taxon>Polyphaga</taxon>
        <taxon>Cucujiformia</taxon>
        <taxon>Curculionidae</taxon>
        <taxon>Scolytinae</taxon>
        <taxon>Hypothenemus</taxon>
    </lineage>
</organism>
<dbReference type="Pfam" id="PF10258">
    <property type="entry name" value="PHAX_RNA-bd"/>
    <property type="match status" value="1"/>
</dbReference>
<reference evidence="14 15" key="1">
    <citation type="submission" date="2024-05" db="EMBL/GenBank/DDBJ databases">
        <title>Genetic variation in Jamaican populations of the coffee berry borer (Hypothenemus hampei).</title>
        <authorList>
            <person name="Errbii M."/>
            <person name="Myrie A."/>
        </authorList>
    </citation>
    <scope>NUCLEOTIDE SEQUENCE [LARGE SCALE GENOMIC DNA]</scope>
    <source>
        <strain evidence="14">JA-Hopewell-2020-01-JO</strain>
        <tissue evidence="14">Whole body</tissue>
    </source>
</reference>
<evidence type="ECO:0000256" key="5">
    <source>
        <dbReference type="ARBA" id="ARBA00022448"/>
    </source>
</evidence>
<dbReference type="Proteomes" id="UP001566132">
    <property type="component" value="Unassembled WGS sequence"/>
</dbReference>
<evidence type="ECO:0000256" key="1">
    <source>
        <dbReference type="ARBA" id="ARBA00004123"/>
    </source>
</evidence>
<keyword evidence="8" id="KW-0653">Protein transport</keyword>
<keyword evidence="15" id="KW-1185">Reference proteome</keyword>
<evidence type="ECO:0000313" key="14">
    <source>
        <dbReference type="EMBL" id="KAL1513673.1"/>
    </source>
</evidence>
<evidence type="ECO:0000256" key="9">
    <source>
        <dbReference type="ARBA" id="ARBA00023242"/>
    </source>
</evidence>
<keyword evidence="6" id="KW-0963">Cytoplasm</keyword>
<dbReference type="GO" id="GO:0005737">
    <property type="term" value="C:cytoplasm"/>
    <property type="evidence" value="ECO:0007669"/>
    <property type="project" value="UniProtKB-SubCell"/>
</dbReference>
<feature type="domain" description="Phosphorylated adapter RNA export protein RNA-binding" evidence="13">
    <location>
        <begin position="190"/>
        <end position="272"/>
    </location>
</feature>
<dbReference type="AlphaFoldDB" id="A0ABD1F891"/>
<evidence type="ECO:0000256" key="10">
    <source>
        <dbReference type="ARBA" id="ARBA00030834"/>
    </source>
</evidence>
<dbReference type="InterPro" id="IPR039047">
    <property type="entry name" value="PHAX"/>
</dbReference>
<evidence type="ECO:0000256" key="2">
    <source>
        <dbReference type="ARBA" id="ARBA00004496"/>
    </source>
</evidence>
<comment type="similarity">
    <text evidence="3">Belongs to the PHAX family.</text>
</comment>
<feature type="compositionally biased region" description="Basic residues" evidence="12">
    <location>
        <begin position="68"/>
        <end position="78"/>
    </location>
</feature>
<keyword evidence="11" id="KW-0175">Coiled coil</keyword>
<dbReference type="FunFam" id="1.10.10.1440:FF:000001">
    <property type="entry name" value="phosphorylated adapter RNA export protein-like"/>
    <property type="match status" value="1"/>
</dbReference>
<evidence type="ECO:0000256" key="7">
    <source>
        <dbReference type="ARBA" id="ARBA00022884"/>
    </source>
</evidence>
<proteinExistence type="inferred from homology"/>
<sequence length="391" mass="45173">MDQKENQLEEGEIEDEEVDTYVPLKRPETYSLDAPQKRFTEMGPQYSDSEDELKFSESDSDSDTSVTRMKKVKRTKLIPKRKGKKPDFLKKYDIWSTRAQEDVLAETMVGCDVSLKDRSRHAESYDFSMAKVFYDQLENNKGNKRTQSEMKDINFKPRKTCTQSQNQVKGNPRKIPNLEVDENSKEEDIVKDIASKLNEERDDLILKVIQVMGKSTCIEKFKETQQIESEGGMPIMNLTRRRTPGGVFLYLVRNDYNITPDQINQIFAEARQKSLATKKDLKKQRLQKLKEKAQLERNKLLPELLTRAEIFAKENIGKTVASSDDGNCPPPSPETDHQESGDNMDQIALESHSQLTDPNNSVNYVSDPRTKLKTYDDDFLEIHYENDMDVF</sequence>
<evidence type="ECO:0000256" key="4">
    <source>
        <dbReference type="ARBA" id="ARBA00016856"/>
    </source>
</evidence>
<comment type="caution">
    <text evidence="14">The sequence shown here is derived from an EMBL/GenBank/DDBJ whole genome shotgun (WGS) entry which is preliminary data.</text>
</comment>
<name>A0ABD1F891_HYPHA</name>
<evidence type="ECO:0000256" key="3">
    <source>
        <dbReference type="ARBA" id="ARBA00006094"/>
    </source>
</evidence>
<keyword evidence="5" id="KW-0813">Transport</keyword>
<dbReference type="GO" id="GO:0003723">
    <property type="term" value="F:RNA binding"/>
    <property type="evidence" value="ECO:0007669"/>
    <property type="project" value="UniProtKB-KW"/>
</dbReference>
<feature type="region of interest" description="Disordered" evidence="12">
    <location>
        <begin position="316"/>
        <end position="341"/>
    </location>
</feature>
<evidence type="ECO:0000256" key="11">
    <source>
        <dbReference type="SAM" id="Coils"/>
    </source>
</evidence>
<dbReference type="PANTHER" id="PTHR13135">
    <property type="entry name" value="CYTOSOLIC RESINIFERATOXIN BINDING PROTEIN RBP-26"/>
    <property type="match status" value="1"/>
</dbReference>
<feature type="coiled-coil region" evidence="11">
    <location>
        <begin position="272"/>
        <end position="299"/>
    </location>
</feature>
<evidence type="ECO:0000256" key="6">
    <source>
        <dbReference type="ARBA" id="ARBA00022490"/>
    </source>
</evidence>
<feature type="region of interest" description="Disordered" evidence="12">
    <location>
        <begin position="1"/>
        <end position="78"/>
    </location>
</feature>
<protein>
    <recommendedName>
        <fullName evidence="4">Phosphorylated adapter RNA export protein</fullName>
    </recommendedName>
    <alternativeName>
        <fullName evidence="10">RNA U small nuclear RNA export adapter protein</fullName>
    </alternativeName>
</protein>
<dbReference type="GO" id="GO:0015031">
    <property type="term" value="P:protein transport"/>
    <property type="evidence" value="ECO:0007669"/>
    <property type="project" value="UniProtKB-KW"/>
</dbReference>
<accession>A0ABD1F891</accession>
<dbReference type="EMBL" id="JBDJPC010000002">
    <property type="protein sequence ID" value="KAL1513673.1"/>
    <property type="molecule type" value="Genomic_DNA"/>
</dbReference>